<proteinExistence type="predicted"/>
<reference evidence="3 4" key="1">
    <citation type="submission" date="2014-04" db="EMBL/GenBank/DDBJ databases">
        <title>Characterization and application of a salt tolerant electro-active bacterium.</title>
        <authorList>
            <person name="Yang L."/>
            <person name="Wei S."/>
            <person name="Tay Q.X.M."/>
        </authorList>
    </citation>
    <scope>NUCLEOTIDE SEQUENCE [LARGE SCALE GENOMIC DNA]</scope>
    <source>
        <strain evidence="3 4">LY1</strain>
    </source>
</reference>
<accession>A0A074KPD2</accession>
<feature type="signal peptide" evidence="1">
    <location>
        <begin position="1"/>
        <end position="19"/>
    </location>
</feature>
<dbReference type="InterPro" id="IPR038765">
    <property type="entry name" value="Papain-like_cys_pep_sf"/>
</dbReference>
<dbReference type="Proteomes" id="UP000027821">
    <property type="component" value="Unassembled WGS sequence"/>
</dbReference>
<dbReference type="AlphaFoldDB" id="A0A074KPD2"/>
<evidence type="ECO:0000259" key="2">
    <source>
        <dbReference type="Pfam" id="PF01841"/>
    </source>
</evidence>
<evidence type="ECO:0000256" key="1">
    <source>
        <dbReference type="SAM" id="SignalP"/>
    </source>
</evidence>
<evidence type="ECO:0000313" key="3">
    <source>
        <dbReference type="EMBL" id="KEO71811.1"/>
    </source>
</evidence>
<dbReference type="EMBL" id="JMIH01000039">
    <property type="protein sequence ID" value="KEO71811.1"/>
    <property type="molecule type" value="Genomic_DNA"/>
</dbReference>
<dbReference type="eggNOG" id="COG1305">
    <property type="taxonomic scope" value="Bacteria"/>
</dbReference>
<dbReference type="SUPFAM" id="SSF54001">
    <property type="entry name" value="Cysteine proteinases"/>
    <property type="match status" value="1"/>
</dbReference>
<feature type="domain" description="Transglutaminase-like" evidence="2">
    <location>
        <begin position="66"/>
        <end position="172"/>
    </location>
</feature>
<feature type="chain" id="PRO_5001695383" description="Transglutaminase-like domain-containing protein" evidence="1">
    <location>
        <begin position="20"/>
        <end position="255"/>
    </location>
</feature>
<gene>
    <name evidence="3" type="ORF">EL17_21765</name>
</gene>
<organism evidence="3 4">
    <name type="scientific">Anditalea andensis</name>
    <dbReference type="NCBI Taxonomy" id="1048983"/>
    <lineage>
        <taxon>Bacteria</taxon>
        <taxon>Pseudomonadati</taxon>
        <taxon>Bacteroidota</taxon>
        <taxon>Cytophagia</taxon>
        <taxon>Cytophagales</taxon>
        <taxon>Cytophagaceae</taxon>
        <taxon>Anditalea</taxon>
    </lineage>
</organism>
<name>A0A074KPD2_9BACT</name>
<comment type="caution">
    <text evidence="3">The sequence shown here is derived from an EMBL/GenBank/DDBJ whole genome shotgun (WGS) entry which is preliminary data.</text>
</comment>
<dbReference type="InterPro" id="IPR002931">
    <property type="entry name" value="Transglutaminase-like"/>
</dbReference>
<keyword evidence="1" id="KW-0732">Signal</keyword>
<dbReference type="PROSITE" id="PS51257">
    <property type="entry name" value="PROKAR_LIPOPROTEIN"/>
    <property type="match status" value="1"/>
</dbReference>
<evidence type="ECO:0000313" key="4">
    <source>
        <dbReference type="Proteomes" id="UP000027821"/>
    </source>
</evidence>
<dbReference type="OrthoDB" id="8595007at2"/>
<dbReference type="RefSeq" id="WP_035079526.1">
    <property type="nucleotide sequence ID" value="NZ_JMIH01000039.1"/>
</dbReference>
<dbReference type="Pfam" id="PF01841">
    <property type="entry name" value="Transglut_core"/>
    <property type="match status" value="1"/>
</dbReference>
<dbReference type="STRING" id="1048983.EL17_21765"/>
<protein>
    <recommendedName>
        <fullName evidence="2">Transglutaminase-like domain-containing protein</fullName>
    </recommendedName>
</protein>
<keyword evidence="4" id="KW-1185">Reference proteome</keyword>
<sequence>MKNLIICLSYAFLLSGCTALNIFPSKNISKLSFAIESMNPEFQFYFPDQNKDSIIFKIKENYPIEEVIKGVTDEQTKILSALNWVRNQWEHNSWNDAGTNDAFIILQRAEQGEKFRCVEYGIVLKSVLATIGMKSRTLGLMTRDVEKVKMGAGHVLTEVWLNDHKKWAMVDAQFDVMPILNNVPLNAVEFQSAIVEKEDFSLINISGELSSKERNKFMGFIPHYLYYFTIAFDESTIQPDQIFKFNGNSSLTLIP</sequence>